<feature type="compositionally biased region" description="Basic and acidic residues" evidence="1">
    <location>
        <begin position="116"/>
        <end position="138"/>
    </location>
</feature>
<accession>S8ED00</accession>
<reference evidence="3 4" key="1">
    <citation type="journal article" date="2012" name="Science">
        <title>The Paleozoic origin of enzymatic lignin decomposition reconstructed from 31 fungal genomes.</title>
        <authorList>
            <person name="Floudas D."/>
            <person name="Binder M."/>
            <person name="Riley R."/>
            <person name="Barry K."/>
            <person name="Blanchette R.A."/>
            <person name="Henrissat B."/>
            <person name="Martinez A.T."/>
            <person name="Otillar R."/>
            <person name="Spatafora J.W."/>
            <person name="Yadav J.S."/>
            <person name="Aerts A."/>
            <person name="Benoit I."/>
            <person name="Boyd A."/>
            <person name="Carlson A."/>
            <person name="Copeland A."/>
            <person name="Coutinho P.M."/>
            <person name="de Vries R.P."/>
            <person name="Ferreira P."/>
            <person name="Findley K."/>
            <person name="Foster B."/>
            <person name="Gaskell J."/>
            <person name="Glotzer D."/>
            <person name="Gorecki P."/>
            <person name="Heitman J."/>
            <person name="Hesse C."/>
            <person name="Hori C."/>
            <person name="Igarashi K."/>
            <person name="Jurgens J.A."/>
            <person name="Kallen N."/>
            <person name="Kersten P."/>
            <person name="Kohler A."/>
            <person name="Kuees U."/>
            <person name="Kumar T.K.A."/>
            <person name="Kuo A."/>
            <person name="LaButti K."/>
            <person name="Larrondo L.F."/>
            <person name="Lindquist E."/>
            <person name="Ling A."/>
            <person name="Lombard V."/>
            <person name="Lucas S."/>
            <person name="Lundell T."/>
            <person name="Martin R."/>
            <person name="McLaughlin D.J."/>
            <person name="Morgenstern I."/>
            <person name="Morin E."/>
            <person name="Murat C."/>
            <person name="Nagy L.G."/>
            <person name="Nolan M."/>
            <person name="Ohm R.A."/>
            <person name="Patyshakuliyeva A."/>
            <person name="Rokas A."/>
            <person name="Ruiz-Duenas F.J."/>
            <person name="Sabat G."/>
            <person name="Salamov A."/>
            <person name="Samejima M."/>
            <person name="Schmutz J."/>
            <person name="Slot J.C."/>
            <person name="St John F."/>
            <person name="Stenlid J."/>
            <person name="Sun H."/>
            <person name="Sun S."/>
            <person name="Syed K."/>
            <person name="Tsang A."/>
            <person name="Wiebenga A."/>
            <person name="Young D."/>
            <person name="Pisabarro A."/>
            <person name="Eastwood D.C."/>
            <person name="Martin F."/>
            <person name="Cullen D."/>
            <person name="Grigoriev I.V."/>
            <person name="Hibbett D.S."/>
        </authorList>
    </citation>
    <scope>NUCLEOTIDE SEQUENCE</scope>
    <source>
        <strain evidence="4">FP-58527</strain>
    </source>
</reference>
<dbReference type="Pfam" id="PF10180">
    <property type="entry name" value="WKF"/>
    <property type="match status" value="1"/>
</dbReference>
<protein>
    <recommendedName>
        <fullName evidence="2">WKF domain-containing protein</fullName>
    </recommendedName>
</protein>
<dbReference type="eggNOG" id="KOG4829">
    <property type="taxonomic scope" value="Eukaryota"/>
</dbReference>
<feature type="region of interest" description="Disordered" evidence="1">
    <location>
        <begin position="291"/>
        <end position="322"/>
    </location>
</feature>
<proteinExistence type="predicted"/>
<feature type="compositionally biased region" description="Basic and acidic residues" evidence="1">
    <location>
        <begin position="70"/>
        <end position="89"/>
    </location>
</feature>
<evidence type="ECO:0000313" key="4">
    <source>
        <dbReference type="Proteomes" id="UP000015241"/>
    </source>
</evidence>
<evidence type="ECO:0000313" key="3">
    <source>
        <dbReference type="EMBL" id="EPT02837.1"/>
    </source>
</evidence>
<dbReference type="InterPro" id="IPR019327">
    <property type="entry name" value="WKF"/>
</dbReference>
<dbReference type="HOGENOM" id="CLU_070849_0_0_1"/>
<keyword evidence="4" id="KW-1185">Reference proteome</keyword>
<dbReference type="AlphaFoldDB" id="S8ED00"/>
<dbReference type="STRING" id="743788.S8ED00"/>
<feature type="region of interest" description="Disordered" evidence="1">
    <location>
        <begin position="1"/>
        <end position="217"/>
    </location>
</feature>
<dbReference type="PANTHER" id="PTHR22306">
    <property type="entry name" value="CHROMOSOME 7 OPEN READING FRAME 50"/>
    <property type="match status" value="1"/>
</dbReference>
<sequence length="338" mass="37280">MSHSSSPDKAARKVKKSKSNTTHPDAPEASYAEPVASTSAVPPELGKKKKKSKSRPAAEDGPSHAPSDQTNRRDTHVAPSEQSREDTQRAKKNRKSKHVAALAEDVDANSLEGLDAEEKPKKEKKEKKATDADEAGRDGKKKARKGKQVDQSNEEQETTTVAKKSKKEKKRKHDDQPDEEVVMGTDDGPPVEAPKKKRKRAKTGFPNPEEDESLSEQAQKALHYAFCQFDDPTSWKFNKAKQNWLIRNIWSQQAIPDVYIPLSTKYLRGVQGGAREAILITCRAVLTKDTSKPAEKAPTEGDIANANPMLEQTPETTDETKRSRAANVLAALSENDSP</sequence>
<gene>
    <name evidence="3" type="ORF">FOMPIDRAFT_1047573</name>
</gene>
<evidence type="ECO:0000259" key="2">
    <source>
        <dbReference type="Pfam" id="PF10180"/>
    </source>
</evidence>
<dbReference type="InParanoid" id="S8ED00"/>
<dbReference type="EMBL" id="KE504133">
    <property type="protein sequence ID" value="EPT02837.1"/>
    <property type="molecule type" value="Genomic_DNA"/>
</dbReference>
<name>S8ED00_FOMSC</name>
<dbReference type="Proteomes" id="UP000015241">
    <property type="component" value="Unassembled WGS sequence"/>
</dbReference>
<dbReference type="PANTHER" id="PTHR22306:SF2">
    <property type="entry name" value="CHROMOSOME 7 OPEN READING FRAME 50"/>
    <property type="match status" value="1"/>
</dbReference>
<evidence type="ECO:0000256" key="1">
    <source>
        <dbReference type="SAM" id="MobiDB-lite"/>
    </source>
</evidence>
<feature type="compositionally biased region" description="Basic residues" evidence="1">
    <location>
        <begin position="163"/>
        <end position="172"/>
    </location>
</feature>
<dbReference type="OrthoDB" id="10261563at2759"/>
<feature type="domain" description="WKF" evidence="2">
    <location>
        <begin position="227"/>
        <end position="285"/>
    </location>
</feature>
<organism evidence="3 4">
    <name type="scientific">Fomitopsis schrenkii</name>
    <name type="common">Brown rot fungus</name>
    <dbReference type="NCBI Taxonomy" id="2126942"/>
    <lineage>
        <taxon>Eukaryota</taxon>
        <taxon>Fungi</taxon>
        <taxon>Dikarya</taxon>
        <taxon>Basidiomycota</taxon>
        <taxon>Agaricomycotina</taxon>
        <taxon>Agaricomycetes</taxon>
        <taxon>Polyporales</taxon>
        <taxon>Fomitopsis</taxon>
    </lineage>
</organism>